<dbReference type="KEGG" id="salf:SMD44_02848"/>
<gene>
    <name evidence="1" type="ORF">SMD44_02848</name>
</gene>
<protein>
    <submittedName>
        <fullName evidence="1">Uncharacterized protein</fullName>
    </submittedName>
</protein>
<name>A0A1Z1WAL3_9ACTN</name>
<dbReference type="Proteomes" id="UP000195880">
    <property type="component" value="Chromosome"/>
</dbReference>
<evidence type="ECO:0000313" key="2">
    <source>
        <dbReference type="Proteomes" id="UP000195880"/>
    </source>
</evidence>
<accession>A0A1Z1WAL3</accession>
<organism evidence="1 2">
    <name type="scientific">Streptomyces alboflavus</name>
    <dbReference type="NCBI Taxonomy" id="67267"/>
    <lineage>
        <taxon>Bacteria</taxon>
        <taxon>Bacillati</taxon>
        <taxon>Actinomycetota</taxon>
        <taxon>Actinomycetes</taxon>
        <taxon>Kitasatosporales</taxon>
        <taxon>Streptomycetaceae</taxon>
        <taxon>Streptomyces</taxon>
    </lineage>
</organism>
<dbReference type="EMBL" id="CP021748">
    <property type="protein sequence ID" value="ARX83430.1"/>
    <property type="molecule type" value="Genomic_DNA"/>
</dbReference>
<dbReference type="AlphaFoldDB" id="A0A1Z1WAL3"/>
<proteinExistence type="predicted"/>
<keyword evidence="2" id="KW-1185">Reference proteome</keyword>
<evidence type="ECO:0000313" key="1">
    <source>
        <dbReference type="EMBL" id="ARX83430.1"/>
    </source>
</evidence>
<reference evidence="1 2" key="1">
    <citation type="submission" date="2017-05" db="EMBL/GenBank/DDBJ databases">
        <title>Streptomyces alboflavus Genome sequencing and assembly.</title>
        <authorList>
            <person name="Wang Y."/>
            <person name="Du B."/>
            <person name="Ding Y."/>
            <person name="Liu H."/>
            <person name="Hou Q."/>
            <person name="Liu K."/>
            <person name="Wang C."/>
            <person name="Yao L."/>
        </authorList>
    </citation>
    <scope>NUCLEOTIDE SEQUENCE [LARGE SCALE GENOMIC DNA]</scope>
    <source>
        <strain evidence="1 2">MDJK44</strain>
    </source>
</reference>
<sequence>MVKLKLFKIHTRVANAGRVWIGVPVGSG</sequence>